<keyword evidence="4 7" id="KW-0863">Zinc-finger</keyword>
<feature type="domain" description="C2H2-type" evidence="8">
    <location>
        <begin position="353"/>
        <end position="380"/>
    </location>
</feature>
<proteinExistence type="predicted"/>
<evidence type="ECO:0000256" key="7">
    <source>
        <dbReference type="PROSITE-ProRule" id="PRU00042"/>
    </source>
</evidence>
<keyword evidence="2" id="KW-0479">Metal-binding</keyword>
<evidence type="ECO:0000256" key="4">
    <source>
        <dbReference type="ARBA" id="ARBA00022771"/>
    </source>
</evidence>
<dbReference type="PROSITE" id="PS00028">
    <property type="entry name" value="ZINC_FINGER_C2H2_1"/>
    <property type="match status" value="1"/>
</dbReference>
<dbReference type="Proteomes" id="UP000023152">
    <property type="component" value="Unassembled WGS sequence"/>
</dbReference>
<dbReference type="PANTHER" id="PTHR24390:SF79">
    <property type="entry name" value="ASPARAGINE-RICH ZINC FINGER PROTEIN AZF1"/>
    <property type="match status" value="1"/>
</dbReference>
<keyword evidence="10" id="KW-1185">Reference proteome</keyword>
<comment type="caution">
    <text evidence="9">The sequence shown here is derived from an EMBL/GenBank/DDBJ whole genome shotgun (WGS) entry which is preliminary data.</text>
</comment>
<gene>
    <name evidence="9" type="ORF">RFI_05719</name>
</gene>
<dbReference type="PROSITE" id="PS50157">
    <property type="entry name" value="ZINC_FINGER_C2H2_2"/>
    <property type="match status" value="1"/>
</dbReference>
<evidence type="ECO:0000256" key="3">
    <source>
        <dbReference type="ARBA" id="ARBA00022737"/>
    </source>
</evidence>
<dbReference type="GO" id="GO:0000978">
    <property type="term" value="F:RNA polymerase II cis-regulatory region sequence-specific DNA binding"/>
    <property type="evidence" value="ECO:0007669"/>
    <property type="project" value="TreeGrafter"/>
</dbReference>
<dbReference type="EMBL" id="ASPP01004959">
    <property type="protein sequence ID" value="ETO31402.1"/>
    <property type="molecule type" value="Genomic_DNA"/>
</dbReference>
<name>X6P1I2_RETFI</name>
<evidence type="ECO:0000313" key="10">
    <source>
        <dbReference type="Proteomes" id="UP000023152"/>
    </source>
</evidence>
<comment type="subcellular location">
    <subcellularLocation>
        <location evidence="1">Nucleus</location>
    </subcellularLocation>
</comment>
<evidence type="ECO:0000256" key="5">
    <source>
        <dbReference type="ARBA" id="ARBA00022833"/>
    </source>
</evidence>
<dbReference type="SUPFAM" id="SSF57667">
    <property type="entry name" value="beta-beta-alpha zinc fingers"/>
    <property type="match status" value="2"/>
</dbReference>
<evidence type="ECO:0000256" key="1">
    <source>
        <dbReference type="ARBA" id="ARBA00004123"/>
    </source>
</evidence>
<dbReference type="OrthoDB" id="6496718at2759"/>
<dbReference type="GO" id="GO:0006357">
    <property type="term" value="P:regulation of transcription by RNA polymerase II"/>
    <property type="evidence" value="ECO:0007669"/>
    <property type="project" value="TreeGrafter"/>
</dbReference>
<organism evidence="9 10">
    <name type="scientific">Reticulomyxa filosa</name>
    <dbReference type="NCBI Taxonomy" id="46433"/>
    <lineage>
        <taxon>Eukaryota</taxon>
        <taxon>Sar</taxon>
        <taxon>Rhizaria</taxon>
        <taxon>Retaria</taxon>
        <taxon>Foraminifera</taxon>
        <taxon>Monothalamids</taxon>
        <taxon>Reticulomyxidae</taxon>
        <taxon>Reticulomyxa</taxon>
    </lineage>
</organism>
<sequence>MVEMSQFIILNSNVENKFQRSIPMSHLVTPNVWPCTLVDANSTNAIIGHQPSTFSVQPMVILTPQQSMCSCENKCPGVVPPREQGSSGVSHNNLTYSQLYPCQNAQDCVDFSKKGSAFLIGNANHFSLLCHGSSINKIPSKKNSEAETPLLWKLNLGSSTSMYTEPFRKIVGNIHQTKSSEGEHWAMHHNTYSGNASANTVHGMQPMLQCESINTTTDTMNIRAADSKKISLWNESKNEVLLSLLEVNRELQIQDPEQSLLRLNIGTSPSKNQCHDNSIAINPTSLLKKKKKVVLQLLTIFTYTFLKTFFVSGNDSTVEKSTRVKCNKNSDVELKLPTNSPANDYIGVTDKKWLCNICGKKYKYITNLISHFAVHTTKALECGYCHKVFTKALKKQKKRCKNCIRKRFWVYGMNFEQKFGRKTNYVEHLRIHTNERPYKCRYCDKSFKQNHGYEACFYTNSQYKIFLFVLIQKTFATLVFLIQTNNVCCFCNVFD</sequence>
<dbReference type="Pfam" id="PF00096">
    <property type="entry name" value="zf-C2H2"/>
    <property type="match status" value="1"/>
</dbReference>
<dbReference type="Gene3D" id="3.30.160.60">
    <property type="entry name" value="Classic Zinc Finger"/>
    <property type="match status" value="2"/>
</dbReference>
<dbReference type="GO" id="GO:0003700">
    <property type="term" value="F:DNA-binding transcription factor activity"/>
    <property type="evidence" value="ECO:0007669"/>
    <property type="project" value="TreeGrafter"/>
</dbReference>
<dbReference type="InterPro" id="IPR013087">
    <property type="entry name" value="Znf_C2H2_type"/>
</dbReference>
<dbReference type="GO" id="GO:0008270">
    <property type="term" value="F:zinc ion binding"/>
    <property type="evidence" value="ECO:0007669"/>
    <property type="project" value="UniProtKB-KW"/>
</dbReference>
<keyword evidence="3" id="KW-0677">Repeat</keyword>
<dbReference type="GO" id="GO:0005634">
    <property type="term" value="C:nucleus"/>
    <property type="evidence" value="ECO:0007669"/>
    <property type="project" value="UniProtKB-SubCell"/>
</dbReference>
<keyword evidence="6" id="KW-0539">Nucleus</keyword>
<dbReference type="PANTHER" id="PTHR24390">
    <property type="entry name" value="ZINC FINGER PROTEIN"/>
    <property type="match status" value="1"/>
</dbReference>
<dbReference type="AlphaFoldDB" id="X6P1I2"/>
<evidence type="ECO:0000313" key="9">
    <source>
        <dbReference type="EMBL" id="ETO31402.1"/>
    </source>
</evidence>
<keyword evidence="5" id="KW-0862">Zinc</keyword>
<evidence type="ECO:0000259" key="8">
    <source>
        <dbReference type="PROSITE" id="PS50157"/>
    </source>
</evidence>
<accession>X6P1I2</accession>
<dbReference type="InterPro" id="IPR036236">
    <property type="entry name" value="Znf_C2H2_sf"/>
</dbReference>
<protein>
    <recommendedName>
        <fullName evidence="8">C2H2-type domain-containing protein</fullName>
    </recommendedName>
</protein>
<reference evidence="9 10" key="1">
    <citation type="journal article" date="2013" name="Curr. Biol.">
        <title>The Genome of the Foraminiferan Reticulomyxa filosa.</title>
        <authorList>
            <person name="Glockner G."/>
            <person name="Hulsmann N."/>
            <person name="Schleicher M."/>
            <person name="Noegel A.A."/>
            <person name="Eichinger L."/>
            <person name="Gallinger C."/>
            <person name="Pawlowski J."/>
            <person name="Sierra R."/>
            <person name="Euteneuer U."/>
            <person name="Pillet L."/>
            <person name="Moustafa A."/>
            <person name="Platzer M."/>
            <person name="Groth M."/>
            <person name="Szafranski K."/>
            <person name="Schliwa M."/>
        </authorList>
    </citation>
    <scope>NUCLEOTIDE SEQUENCE [LARGE SCALE GENOMIC DNA]</scope>
</reference>
<evidence type="ECO:0000256" key="6">
    <source>
        <dbReference type="ARBA" id="ARBA00023242"/>
    </source>
</evidence>
<evidence type="ECO:0000256" key="2">
    <source>
        <dbReference type="ARBA" id="ARBA00022723"/>
    </source>
</evidence>